<accession>A0A0E9PD02</accession>
<dbReference type="AlphaFoldDB" id="A0A0E9PD02"/>
<reference evidence="1" key="1">
    <citation type="submission" date="2014-11" db="EMBL/GenBank/DDBJ databases">
        <authorList>
            <person name="Amaro Gonzalez C."/>
        </authorList>
    </citation>
    <scope>NUCLEOTIDE SEQUENCE</scope>
</reference>
<evidence type="ECO:0000313" key="1">
    <source>
        <dbReference type="EMBL" id="JAH02531.1"/>
    </source>
</evidence>
<proteinExistence type="predicted"/>
<organism evidence="1">
    <name type="scientific">Anguilla anguilla</name>
    <name type="common">European freshwater eel</name>
    <name type="synonym">Muraena anguilla</name>
    <dbReference type="NCBI Taxonomy" id="7936"/>
    <lineage>
        <taxon>Eukaryota</taxon>
        <taxon>Metazoa</taxon>
        <taxon>Chordata</taxon>
        <taxon>Craniata</taxon>
        <taxon>Vertebrata</taxon>
        <taxon>Euteleostomi</taxon>
        <taxon>Actinopterygii</taxon>
        <taxon>Neopterygii</taxon>
        <taxon>Teleostei</taxon>
        <taxon>Anguilliformes</taxon>
        <taxon>Anguillidae</taxon>
        <taxon>Anguilla</taxon>
    </lineage>
</organism>
<reference evidence="1" key="2">
    <citation type="journal article" date="2015" name="Fish Shellfish Immunol.">
        <title>Early steps in the European eel (Anguilla anguilla)-Vibrio vulnificus interaction in the gills: Role of the RtxA13 toxin.</title>
        <authorList>
            <person name="Callol A."/>
            <person name="Pajuelo D."/>
            <person name="Ebbesson L."/>
            <person name="Teles M."/>
            <person name="MacKenzie S."/>
            <person name="Amaro C."/>
        </authorList>
    </citation>
    <scope>NUCLEOTIDE SEQUENCE</scope>
</reference>
<dbReference type="EMBL" id="GBXM01106046">
    <property type="protein sequence ID" value="JAH02531.1"/>
    <property type="molecule type" value="Transcribed_RNA"/>
</dbReference>
<sequence>MTNLKFYLNEITSSPDGMSLNKC</sequence>
<name>A0A0E9PD02_ANGAN</name>
<protein>
    <submittedName>
        <fullName evidence="1">Uncharacterized protein</fullName>
    </submittedName>
</protein>